<dbReference type="InterPro" id="IPR006047">
    <property type="entry name" value="GH13_cat_dom"/>
</dbReference>
<reference evidence="8" key="1">
    <citation type="submission" date="2021-06" db="EMBL/GenBank/DDBJ databases">
        <authorList>
            <person name="Hodson N. C."/>
            <person name="Mongue J. A."/>
            <person name="Jaron S. K."/>
        </authorList>
    </citation>
    <scope>NUCLEOTIDE SEQUENCE</scope>
</reference>
<dbReference type="GO" id="GO:0005975">
    <property type="term" value="P:carbohydrate metabolic process"/>
    <property type="evidence" value="ECO:0007669"/>
    <property type="project" value="InterPro"/>
</dbReference>
<feature type="signal peptide" evidence="6">
    <location>
        <begin position="1"/>
        <end position="19"/>
    </location>
</feature>
<keyword evidence="9" id="KW-1185">Reference proteome</keyword>
<evidence type="ECO:0000256" key="1">
    <source>
        <dbReference type="ARBA" id="ARBA00001657"/>
    </source>
</evidence>
<evidence type="ECO:0000256" key="2">
    <source>
        <dbReference type="ARBA" id="ARBA00008061"/>
    </source>
</evidence>
<feature type="chain" id="PRO_5035298383" description="alpha-glucosidase" evidence="6">
    <location>
        <begin position="20"/>
        <end position="356"/>
    </location>
</feature>
<accession>A0A8J2PLS1</accession>
<comment type="caution">
    <text evidence="8">The sequence shown here is derived from an EMBL/GenBank/DDBJ whole genome shotgun (WGS) entry which is preliminary data.</text>
</comment>
<feature type="domain" description="Glycosyl hydrolase family 13 catalytic" evidence="7">
    <location>
        <begin position="41"/>
        <end position="346"/>
    </location>
</feature>
<keyword evidence="6" id="KW-0732">Signal</keyword>
<evidence type="ECO:0000259" key="7">
    <source>
        <dbReference type="SMART" id="SM00642"/>
    </source>
</evidence>
<evidence type="ECO:0000256" key="4">
    <source>
        <dbReference type="ARBA" id="ARBA00023180"/>
    </source>
</evidence>
<dbReference type="AlphaFoldDB" id="A0A8J2PLS1"/>
<evidence type="ECO:0000313" key="9">
    <source>
        <dbReference type="Proteomes" id="UP000708208"/>
    </source>
</evidence>
<dbReference type="OrthoDB" id="1740265at2759"/>
<dbReference type="Pfam" id="PF00128">
    <property type="entry name" value="Alpha-amylase"/>
    <property type="match status" value="1"/>
</dbReference>
<dbReference type="FunFam" id="3.90.400.10:FF:000001">
    <property type="entry name" value="Maltase A3, isoform A"/>
    <property type="match status" value="1"/>
</dbReference>
<sequence>MKYLSYIVFIAILHTTVSTRRTIIQEERKPLEWWQQTVVYQIYPRSFQDSDGDGVGDINGIISKLDYLLELGIGAVWISPIYESPMVDFGYDISNFTRIDPIFGTDEDFKRMAAEFKKRDMKLIMDMVPNHSSDLHDWFQKSIDRIEPYTDYYVWRDANSTDADGKPVPPNNWVSLFGGSAWEWNDKRQQFYLHQFAKQQPDLNFDNIEVLDFLADMRRLMDVYSKADGRVRCMMVEAGVPDKDLGEWATFLIANHDQPRLPTKFTEEGIDGDKVLGISRIPPANSTENGLLLLANLSNEEVTVDSIVFPGVPSAGTVRLRSTDFKNRNAYPGSTIDTRSVLLGARNSIVIEFTPI</sequence>
<evidence type="ECO:0000313" key="8">
    <source>
        <dbReference type="EMBL" id="CAG7819460.1"/>
    </source>
</evidence>
<dbReference type="EC" id="3.2.1.20" evidence="3"/>
<proteinExistence type="inferred from homology"/>
<comment type="catalytic activity">
    <reaction evidence="1">
        <text>Hydrolysis of terminal, non-reducing (1-&gt;4)-linked alpha-D-glucose residues with release of alpha-D-glucose.</text>
        <dbReference type="EC" id="3.2.1.20"/>
    </reaction>
</comment>
<dbReference type="EMBL" id="CAJVCH010450501">
    <property type="protein sequence ID" value="CAG7819460.1"/>
    <property type="molecule type" value="Genomic_DNA"/>
</dbReference>
<dbReference type="GO" id="GO:0004558">
    <property type="term" value="F:alpha-1,4-glucosidase activity"/>
    <property type="evidence" value="ECO:0007669"/>
    <property type="project" value="UniProtKB-EC"/>
</dbReference>
<evidence type="ECO:0000256" key="3">
    <source>
        <dbReference type="ARBA" id="ARBA00012741"/>
    </source>
</evidence>
<evidence type="ECO:0000256" key="6">
    <source>
        <dbReference type="SAM" id="SignalP"/>
    </source>
</evidence>
<dbReference type="Proteomes" id="UP000708208">
    <property type="component" value="Unassembled WGS sequence"/>
</dbReference>
<comment type="similarity">
    <text evidence="2">Belongs to the glycosyl hydrolase 13 family.</text>
</comment>
<dbReference type="PANTHER" id="PTHR10357:SF179">
    <property type="entry name" value="NEUTRAL AND BASIC AMINO ACID TRANSPORT PROTEIN RBAT"/>
    <property type="match status" value="1"/>
</dbReference>
<name>A0A8J2PLS1_9HEXA</name>
<dbReference type="PANTHER" id="PTHR10357">
    <property type="entry name" value="ALPHA-AMYLASE FAMILY MEMBER"/>
    <property type="match status" value="1"/>
</dbReference>
<organism evidence="8 9">
    <name type="scientific">Allacma fusca</name>
    <dbReference type="NCBI Taxonomy" id="39272"/>
    <lineage>
        <taxon>Eukaryota</taxon>
        <taxon>Metazoa</taxon>
        <taxon>Ecdysozoa</taxon>
        <taxon>Arthropoda</taxon>
        <taxon>Hexapoda</taxon>
        <taxon>Collembola</taxon>
        <taxon>Symphypleona</taxon>
        <taxon>Sminthuridae</taxon>
        <taxon>Allacma</taxon>
    </lineage>
</organism>
<keyword evidence="4" id="KW-0325">Glycoprotein</keyword>
<gene>
    <name evidence="8" type="ORF">AFUS01_LOCUS29906</name>
</gene>
<keyword evidence="5" id="KW-0326">Glycosidase</keyword>
<protein>
    <recommendedName>
        <fullName evidence="3">alpha-glucosidase</fullName>
        <ecNumber evidence="3">3.2.1.20</ecNumber>
    </recommendedName>
</protein>
<keyword evidence="5" id="KW-0378">Hydrolase</keyword>
<evidence type="ECO:0000256" key="5">
    <source>
        <dbReference type="ARBA" id="ARBA00023295"/>
    </source>
</evidence>
<dbReference type="SMART" id="SM00642">
    <property type="entry name" value="Aamy"/>
    <property type="match status" value="1"/>
</dbReference>